<gene>
    <name evidence="1" type="ORF">JK635_19670</name>
</gene>
<dbReference type="RefSeq" id="WP_202655633.1">
    <property type="nucleotide sequence ID" value="NZ_JAESWB010000326.1"/>
</dbReference>
<accession>A0ABS1TST5</accession>
<reference evidence="1 2" key="1">
    <citation type="submission" date="2021-01" db="EMBL/GenBank/DDBJ databases">
        <title>Genome public.</title>
        <authorList>
            <person name="Liu C."/>
            <person name="Sun Q."/>
        </authorList>
    </citation>
    <scope>NUCLEOTIDE SEQUENCE [LARGE SCALE GENOMIC DNA]</scope>
    <source>
        <strain evidence="1 2">YIM B02564</strain>
    </source>
</reference>
<keyword evidence="2" id="KW-1185">Reference proteome</keyword>
<evidence type="ECO:0000313" key="1">
    <source>
        <dbReference type="EMBL" id="MBL4954381.1"/>
    </source>
</evidence>
<organism evidence="1 2">
    <name type="scientific">Neobacillus paridis</name>
    <dbReference type="NCBI Taxonomy" id="2803862"/>
    <lineage>
        <taxon>Bacteria</taxon>
        <taxon>Bacillati</taxon>
        <taxon>Bacillota</taxon>
        <taxon>Bacilli</taxon>
        <taxon>Bacillales</taxon>
        <taxon>Bacillaceae</taxon>
        <taxon>Neobacillus</taxon>
    </lineage>
</organism>
<dbReference type="Proteomes" id="UP000623967">
    <property type="component" value="Unassembled WGS sequence"/>
</dbReference>
<dbReference type="PROSITE" id="PS51257">
    <property type="entry name" value="PROKAR_LIPOPROTEIN"/>
    <property type="match status" value="1"/>
</dbReference>
<evidence type="ECO:0008006" key="3">
    <source>
        <dbReference type="Google" id="ProtNLM"/>
    </source>
</evidence>
<comment type="caution">
    <text evidence="1">The sequence shown here is derived from an EMBL/GenBank/DDBJ whole genome shotgun (WGS) entry which is preliminary data.</text>
</comment>
<sequence>MNKWFLSFIVLIAITIAGCSKTESSINEMAGIKPPIAKIKIGEETFSTKLGSYCWTVQNKSTCVDTAGPVELLKNVKPIRVKAGEEVTFEMDYEPKPNEFHVLQINRNRETEVAVEDNHFTAPREKGVYYYSYGVWWMDKKKANVSKDDATYAFALEVR</sequence>
<protein>
    <recommendedName>
        <fullName evidence="3">Lipoprotein</fullName>
    </recommendedName>
</protein>
<dbReference type="EMBL" id="JAESWB010000326">
    <property type="protein sequence ID" value="MBL4954381.1"/>
    <property type="molecule type" value="Genomic_DNA"/>
</dbReference>
<proteinExistence type="predicted"/>
<evidence type="ECO:0000313" key="2">
    <source>
        <dbReference type="Proteomes" id="UP000623967"/>
    </source>
</evidence>
<name>A0ABS1TST5_9BACI</name>